<keyword evidence="1" id="KW-0812">Transmembrane</keyword>
<evidence type="ECO:0000256" key="1">
    <source>
        <dbReference type="SAM" id="Phobius"/>
    </source>
</evidence>
<dbReference type="Proteomes" id="UP001143307">
    <property type="component" value="Unassembled WGS sequence"/>
</dbReference>
<dbReference type="InterPro" id="IPR007844">
    <property type="entry name" value="AsmA"/>
</dbReference>
<accession>A0ABT3SVN7</accession>
<gene>
    <name evidence="3" type="ORF">EYC87_10775</name>
</gene>
<feature type="domain" description="AsmA" evidence="2">
    <location>
        <begin position="31"/>
        <end position="209"/>
    </location>
</feature>
<dbReference type="PANTHER" id="PTHR30441:SF4">
    <property type="entry name" value="PROTEIN ASMA"/>
    <property type="match status" value="1"/>
</dbReference>
<evidence type="ECO:0000259" key="2">
    <source>
        <dbReference type="Pfam" id="PF05170"/>
    </source>
</evidence>
<keyword evidence="4" id="KW-1185">Reference proteome</keyword>
<feature type="domain" description="AsmA" evidence="2">
    <location>
        <begin position="341"/>
        <end position="537"/>
    </location>
</feature>
<organism evidence="3 4">
    <name type="scientific">Candidatus Seongchinamella marina</name>
    <dbReference type="NCBI Taxonomy" id="2518990"/>
    <lineage>
        <taxon>Bacteria</taxon>
        <taxon>Pseudomonadati</taxon>
        <taxon>Pseudomonadota</taxon>
        <taxon>Gammaproteobacteria</taxon>
        <taxon>Cellvibrionales</taxon>
        <taxon>Halieaceae</taxon>
        <taxon>Seongchinamella</taxon>
    </lineage>
</organism>
<evidence type="ECO:0000313" key="3">
    <source>
        <dbReference type="EMBL" id="MCX2974063.1"/>
    </source>
</evidence>
<keyword evidence="1" id="KW-1133">Transmembrane helix</keyword>
<dbReference type="EMBL" id="SHNP01000003">
    <property type="protein sequence ID" value="MCX2974063.1"/>
    <property type="molecule type" value="Genomic_DNA"/>
</dbReference>
<dbReference type="Pfam" id="PF05170">
    <property type="entry name" value="AsmA"/>
    <property type="match status" value="2"/>
</dbReference>
<sequence length="648" mass="69253">MRRLCRTCSIITCTTPDDFQRKGFQMPRILLYIILAPVILVIVAALLIPVMVDEEKMLQLAADEVRKQTGAELSVLGGADLRIFPTLGLALADVSLDMPSDQQPSLQARSLNIGVELIPLLSKEVAIETIELDGVVIKMTTEPEAAPIDTSKLNDKQLGEFYAKRQADIDEARQAASTEAAVAVPLALEVASLSITDSRIEMTEVGGDTSIIEIDNLKVSGLNLEGRSIPLEGSIILAGDEPLVVMFNGSVVVSQETQMLGIEEMDLTLKGALAETVALNTSGEVDMNRQVADLKLVATIGDTRADGQLRYAAFESPQIDTQLRLNQFTPALLALAGPEAADTKPVQPSPEEAEDTPLPLDALRVIDTRADLSIDKVIWGAHQVDNLKAKLRVNKGAANFPSITGDIHGGKLDMKASLNAKNSLAKINTRGTLSNVDIAQALVASEVEPVLSGKASLNWKLNGEGNTSGAITQTLKGPIDLLTEQAVLKDMAVEKMLCEGVALVNQKSLAADFPNSSAFEELSVRINLGNGKARLQPLKAKFPDIRLVGKGALDIVTMDFDATFAAKLSAGLTKLDPACKVNDSITAIEWPVNCEGNVTGEPADWCSVDTTGIIEDLAGNELKRKAQKEVEKKYGEEAGGLLRGLLGR</sequence>
<name>A0ABT3SVN7_9GAMM</name>
<evidence type="ECO:0000313" key="4">
    <source>
        <dbReference type="Proteomes" id="UP001143307"/>
    </source>
</evidence>
<dbReference type="PANTHER" id="PTHR30441">
    <property type="entry name" value="DUF748 DOMAIN-CONTAINING PROTEIN"/>
    <property type="match status" value="1"/>
</dbReference>
<comment type="caution">
    <text evidence="3">The sequence shown here is derived from an EMBL/GenBank/DDBJ whole genome shotgun (WGS) entry which is preliminary data.</text>
</comment>
<protein>
    <submittedName>
        <fullName evidence="3">AsmA family protein</fullName>
    </submittedName>
</protein>
<reference evidence="3" key="1">
    <citation type="submission" date="2019-02" db="EMBL/GenBank/DDBJ databases">
        <authorList>
            <person name="Li S.-H."/>
        </authorList>
    </citation>
    <scope>NUCLEOTIDE SEQUENCE</scope>
    <source>
        <strain evidence="3">IMCC8485</strain>
    </source>
</reference>
<feature type="transmembrane region" description="Helical" evidence="1">
    <location>
        <begin position="29"/>
        <end position="52"/>
    </location>
</feature>
<dbReference type="InterPro" id="IPR052894">
    <property type="entry name" value="AsmA-related"/>
</dbReference>
<proteinExistence type="predicted"/>
<keyword evidence="1" id="KW-0472">Membrane</keyword>